<dbReference type="InterPro" id="IPR008107">
    <property type="entry name" value="Mycoplasma_p48"/>
</dbReference>
<evidence type="ECO:0000256" key="6">
    <source>
        <dbReference type="ARBA" id="ARBA00023288"/>
    </source>
</evidence>
<name>A0ABS4ZKJ7_9MICO</name>
<evidence type="ECO:0000256" key="8">
    <source>
        <dbReference type="SAM" id="SignalP"/>
    </source>
</evidence>
<dbReference type="InterPro" id="IPR028082">
    <property type="entry name" value="Peripla_BP_I"/>
</dbReference>
<accession>A0ABS4ZKJ7</accession>
<evidence type="ECO:0000313" key="11">
    <source>
        <dbReference type="Proteomes" id="UP001519362"/>
    </source>
</evidence>
<keyword evidence="3" id="KW-1003">Cell membrane</keyword>
<feature type="region of interest" description="Disordered" evidence="7">
    <location>
        <begin position="66"/>
        <end position="94"/>
    </location>
</feature>
<evidence type="ECO:0000256" key="7">
    <source>
        <dbReference type="SAM" id="MobiDB-lite"/>
    </source>
</evidence>
<feature type="domain" description="ABC transporter substrate-binding protein PnrA-like" evidence="9">
    <location>
        <begin position="57"/>
        <end position="342"/>
    </location>
</feature>
<dbReference type="CDD" id="cd06354">
    <property type="entry name" value="PBP1_PrnA-like"/>
    <property type="match status" value="1"/>
</dbReference>
<dbReference type="EMBL" id="JAGIOL010000001">
    <property type="protein sequence ID" value="MBP2437528.1"/>
    <property type="molecule type" value="Genomic_DNA"/>
</dbReference>
<evidence type="ECO:0000313" key="10">
    <source>
        <dbReference type="EMBL" id="MBP2437528.1"/>
    </source>
</evidence>
<dbReference type="SUPFAM" id="SSF53822">
    <property type="entry name" value="Periplasmic binding protein-like I"/>
    <property type="match status" value="1"/>
</dbReference>
<dbReference type="InterPro" id="IPR050957">
    <property type="entry name" value="BMP_lipoprotein"/>
</dbReference>
<feature type="chain" id="PRO_5046427464" evidence="8">
    <location>
        <begin position="23"/>
        <end position="379"/>
    </location>
</feature>
<protein>
    <submittedName>
        <fullName evidence="10">Basic membrane protein A</fullName>
    </submittedName>
</protein>
<dbReference type="PANTHER" id="PTHR34296">
    <property type="entry name" value="TRANSCRIPTIONAL ACTIVATOR PROTEIN MED"/>
    <property type="match status" value="1"/>
</dbReference>
<comment type="subcellular location">
    <subcellularLocation>
        <location evidence="1">Cell membrane</location>
        <topology evidence="1">Lipid-anchor</topology>
    </subcellularLocation>
</comment>
<evidence type="ECO:0000259" key="9">
    <source>
        <dbReference type="Pfam" id="PF02608"/>
    </source>
</evidence>
<keyword evidence="5" id="KW-0472">Membrane</keyword>
<dbReference type="Proteomes" id="UP001519362">
    <property type="component" value="Unassembled WGS sequence"/>
</dbReference>
<evidence type="ECO:0000256" key="2">
    <source>
        <dbReference type="ARBA" id="ARBA00008610"/>
    </source>
</evidence>
<keyword evidence="11" id="KW-1185">Reference proteome</keyword>
<dbReference type="Gene3D" id="3.40.50.2300">
    <property type="match status" value="2"/>
</dbReference>
<evidence type="ECO:0000256" key="5">
    <source>
        <dbReference type="ARBA" id="ARBA00023136"/>
    </source>
</evidence>
<dbReference type="PANTHER" id="PTHR34296:SF2">
    <property type="entry name" value="ABC TRANSPORTER GUANOSINE-BINDING PROTEIN NUPN"/>
    <property type="match status" value="1"/>
</dbReference>
<keyword evidence="4 8" id="KW-0732">Signal</keyword>
<evidence type="ECO:0000256" key="1">
    <source>
        <dbReference type="ARBA" id="ARBA00004193"/>
    </source>
</evidence>
<dbReference type="RefSeq" id="WP_165133738.1">
    <property type="nucleotide sequence ID" value="NZ_CP049253.1"/>
</dbReference>
<organism evidence="10 11">
    <name type="scientific">Microbacterium amylolyticum</name>
    <dbReference type="NCBI Taxonomy" id="936337"/>
    <lineage>
        <taxon>Bacteria</taxon>
        <taxon>Bacillati</taxon>
        <taxon>Actinomycetota</taxon>
        <taxon>Actinomycetes</taxon>
        <taxon>Micrococcales</taxon>
        <taxon>Microbacteriaceae</taxon>
        <taxon>Microbacterium</taxon>
    </lineage>
</organism>
<feature type="signal peptide" evidence="8">
    <location>
        <begin position="1"/>
        <end position="22"/>
    </location>
</feature>
<dbReference type="PRINTS" id="PR01733">
    <property type="entry name" value="LIPPROTEIN48"/>
</dbReference>
<reference evidence="10 11" key="1">
    <citation type="submission" date="2021-03" db="EMBL/GenBank/DDBJ databases">
        <title>Sequencing the genomes of 1000 actinobacteria strains.</title>
        <authorList>
            <person name="Klenk H.-P."/>
        </authorList>
    </citation>
    <scope>NUCLEOTIDE SEQUENCE [LARGE SCALE GENOMIC DNA]</scope>
    <source>
        <strain evidence="10 11">DSM 24221</strain>
    </source>
</reference>
<dbReference type="PROSITE" id="PS51257">
    <property type="entry name" value="PROKAR_LIPOPROTEIN"/>
    <property type="match status" value="1"/>
</dbReference>
<comment type="caution">
    <text evidence="10">The sequence shown here is derived from an EMBL/GenBank/DDBJ whole genome shotgun (WGS) entry which is preliminary data.</text>
</comment>
<sequence>MKTMKRAALSGLAVTSAAILLAACGTAPEAETPVDAGDGTEVEVPEGLDFLPCLISDEGGWNDRSFNQSAKTGMDRAGDDLGVTPTEMESTNSNDYGPNLSALVDEGCDLIVSVGFNLSAATVESALANPHLNYAIIDDWADNDFDGETDAPNIRPLVFDTVGAAFLGGYAAAAYSHEIGGSDSVGTFGGMQIPSVTVFMDGFALGVDKYNEEHDADVSVVGWNVETQEGLFTGGFEANDRARQTAEQVLSQGVDVILPVGGPIYTPAIAAMRDSYEGVVLLGVDSDLVLEEPDNADIILVSIMKAIDQATYDATVEAAQDGADFNTDAYIGTLENGGTGLSGFHDFESELPDGLLDELADLQEQLISGDLVVESENSP</sequence>
<dbReference type="InterPro" id="IPR003760">
    <property type="entry name" value="PnrA-like"/>
</dbReference>
<evidence type="ECO:0000256" key="4">
    <source>
        <dbReference type="ARBA" id="ARBA00022729"/>
    </source>
</evidence>
<evidence type="ECO:0000256" key="3">
    <source>
        <dbReference type="ARBA" id="ARBA00022475"/>
    </source>
</evidence>
<gene>
    <name evidence="10" type="ORF">JOF34_002114</name>
</gene>
<proteinExistence type="inferred from homology"/>
<dbReference type="Pfam" id="PF02608">
    <property type="entry name" value="Bmp"/>
    <property type="match status" value="1"/>
</dbReference>
<comment type="similarity">
    <text evidence="2">Belongs to the BMP lipoprotein family.</text>
</comment>
<keyword evidence="6" id="KW-0449">Lipoprotein</keyword>